<dbReference type="InterPro" id="IPR018488">
    <property type="entry name" value="cNMP-bd_CS"/>
</dbReference>
<dbReference type="InterPro" id="IPR050503">
    <property type="entry name" value="cAMP-dep_PK_reg_su-like"/>
</dbReference>
<dbReference type="InterPro" id="IPR000595">
    <property type="entry name" value="cNMP-bd_dom"/>
</dbReference>
<dbReference type="SUPFAM" id="SSF51206">
    <property type="entry name" value="cAMP-binding domain-like"/>
    <property type="match status" value="2"/>
</dbReference>
<dbReference type="Pfam" id="PF00027">
    <property type="entry name" value="cNMP_binding"/>
    <property type="match status" value="1"/>
</dbReference>
<dbReference type="SMART" id="SM00450">
    <property type="entry name" value="RHOD"/>
    <property type="match status" value="1"/>
</dbReference>
<proteinExistence type="predicted"/>
<evidence type="ECO:0000313" key="3">
    <source>
        <dbReference type="EMBL" id="OZY85901.1"/>
    </source>
</evidence>
<dbReference type="PANTHER" id="PTHR11635">
    <property type="entry name" value="CAMP-DEPENDENT PROTEIN KINASE REGULATORY CHAIN"/>
    <property type="match status" value="1"/>
</dbReference>
<dbReference type="SUPFAM" id="SSF52821">
    <property type="entry name" value="Rhodanese/Cell cycle control phosphatase"/>
    <property type="match status" value="1"/>
</dbReference>
<dbReference type="Proteomes" id="UP000216101">
    <property type="component" value="Unassembled WGS sequence"/>
</dbReference>
<dbReference type="InterPro" id="IPR018490">
    <property type="entry name" value="cNMP-bd_dom_sf"/>
</dbReference>
<dbReference type="PANTHER" id="PTHR11635:SF152">
    <property type="entry name" value="CAMP-DEPENDENT PROTEIN KINASE TYPE I REGULATORY SUBUNIT-RELATED"/>
    <property type="match status" value="1"/>
</dbReference>
<dbReference type="RefSeq" id="WP_078043280.1">
    <property type="nucleotide sequence ID" value="NZ_NHNI01000001.1"/>
</dbReference>
<dbReference type="PROSITE" id="PS50206">
    <property type="entry name" value="RHODANESE_3"/>
    <property type="match status" value="1"/>
</dbReference>
<dbReference type="Gene3D" id="2.60.120.10">
    <property type="entry name" value="Jelly Rolls"/>
    <property type="match status" value="2"/>
</dbReference>
<dbReference type="InterPro" id="IPR001763">
    <property type="entry name" value="Rhodanese-like_dom"/>
</dbReference>
<dbReference type="PROSITE" id="PS50042">
    <property type="entry name" value="CNMP_BINDING_3"/>
    <property type="match status" value="2"/>
</dbReference>
<feature type="domain" description="Cyclic nucleotide-binding" evidence="1">
    <location>
        <begin position="143"/>
        <end position="242"/>
    </location>
</feature>
<comment type="caution">
    <text evidence="3">The sequence shown here is derived from an EMBL/GenBank/DDBJ whole genome shotgun (WGS) entry which is preliminary data.</text>
</comment>
<reference evidence="4" key="1">
    <citation type="submission" date="2017-05" db="EMBL/GenBank/DDBJ databases">
        <authorList>
            <person name="Barney B.M."/>
        </authorList>
    </citation>
    <scope>NUCLEOTIDE SEQUENCE [LARGE SCALE GENOMIC DNA]</scope>
    <source>
        <strain evidence="4">PSBB022</strain>
    </source>
</reference>
<keyword evidence="4" id="KW-1185">Reference proteome</keyword>
<sequence>MAISLDVLASFAPFNTLNHEYLIQVAEKAALRDVPKGTIIFKRGRPFPEKVYLVSGTVDLIDSAFQVNTINPASESRRSPLNITQPTQVSAVAKSDVTLLAVDSDFLDLVLAWSESSDEEVDISGVSLHDDNDWMSSLLQSPLFSRLPPANIRQLFIRFSGQKVQADEVVIKQGERGDYFYVLESGSATVIDPAGKILAALRPGNYFGEEALVGETTRNATVKMLTPGKVMRLNKEDFRELLQEPVLRYLTAEELRNRPADAPPYQIVDVRLPLERRLQAVPGSRNIPLNQLRNNVKNLDFNTVYVVTDDSGRRCDVATHLLSQAGFDCYILRDAESCYAGI</sequence>
<gene>
    <name evidence="3" type="ORF">CBP51_02375</name>
</gene>
<dbReference type="Gene3D" id="3.40.250.10">
    <property type="entry name" value="Rhodanese-like domain"/>
    <property type="match status" value="1"/>
</dbReference>
<dbReference type="InterPro" id="IPR014710">
    <property type="entry name" value="RmlC-like_jellyroll"/>
</dbReference>
<dbReference type="GO" id="GO:0005952">
    <property type="term" value="C:cAMP-dependent protein kinase complex"/>
    <property type="evidence" value="ECO:0007669"/>
    <property type="project" value="InterPro"/>
</dbReference>
<accession>A0A266Q966</accession>
<evidence type="ECO:0000313" key="4">
    <source>
        <dbReference type="Proteomes" id="UP000216101"/>
    </source>
</evidence>
<organism evidence="3 4">
    <name type="scientific">Cellvibrio mixtus</name>
    <dbReference type="NCBI Taxonomy" id="39650"/>
    <lineage>
        <taxon>Bacteria</taxon>
        <taxon>Pseudomonadati</taxon>
        <taxon>Pseudomonadota</taxon>
        <taxon>Gammaproteobacteria</taxon>
        <taxon>Cellvibrionales</taxon>
        <taxon>Cellvibrionaceae</taxon>
        <taxon>Cellvibrio</taxon>
    </lineage>
</organism>
<evidence type="ECO:0000259" key="2">
    <source>
        <dbReference type="PROSITE" id="PS50206"/>
    </source>
</evidence>
<dbReference type="CDD" id="cd00038">
    <property type="entry name" value="CAP_ED"/>
    <property type="match status" value="1"/>
</dbReference>
<dbReference type="GO" id="GO:0005829">
    <property type="term" value="C:cytosol"/>
    <property type="evidence" value="ECO:0007669"/>
    <property type="project" value="TreeGrafter"/>
</dbReference>
<dbReference type="AlphaFoldDB" id="A0A266Q966"/>
<dbReference type="STRING" id="1209072.GCA_000766945_00645"/>
<protein>
    <submittedName>
        <fullName evidence="3">Cyclic nucleotide-binding protein</fullName>
    </submittedName>
</protein>
<dbReference type="SMART" id="SM00100">
    <property type="entry name" value="cNMP"/>
    <property type="match status" value="1"/>
</dbReference>
<dbReference type="PROSITE" id="PS00888">
    <property type="entry name" value="CNMP_BINDING_1"/>
    <property type="match status" value="1"/>
</dbReference>
<dbReference type="PRINTS" id="PR00103">
    <property type="entry name" value="CAMPKINASE"/>
</dbReference>
<feature type="domain" description="Rhodanese" evidence="2">
    <location>
        <begin position="261"/>
        <end position="339"/>
    </location>
</feature>
<dbReference type="EMBL" id="NHNI01000001">
    <property type="protein sequence ID" value="OZY85901.1"/>
    <property type="molecule type" value="Genomic_DNA"/>
</dbReference>
<evidence type="ECO:0000259" key="1">
    <source>
        <dbReference type="PROSITE" id="PS50042"/>
    </source>
</evidence>
<dbReference type="Pfam" id="PF00581">
    <property type="entry name" value="Rhodanese"/>
    <property type="match status" value="1"/>
</dbReference>
<name>A0A266Q966_9GAMM</name>
<feature type="domain" description="Cyclic nucleotide-binding" evidence="1">
    <location>
        <begin position="13"/>
        <end position="111"/>
    </location>
</feature>
<dbReference type="InterPro" id="IPR036873">
    <property type="entry name" value="Rhodanese-like_dom_sf"/>
</dbReference>